<evidence type="ECO:0000313" key="10">
    <source>
        <dbReference type="Proteomes" id="UP000755585"/>
    </source>
</evidence>
<keyword evidence="4" id="KW-1015">Disulfide bond</keyword>
<dbReference type="Pfam" id="PF00703">
    <property type="entry name" value="Glyco_hydro_2"/>
    <property type="match status" value="1"/>
</dbReference>
<evidence type="ECO:0000256" key="4">
    <source>
        <dbReference type="ARBA" id="ARBA00023157"/>
    </source>
</evidence>
<evidence type="ECO:0000256" key="2">
    <source>
        <dbReference type="ARBA" id="ARBA00022729"/>
    </source>
</evidence>
<dbReference type="InterPro" id="IPR036156">
    <property type="entry name" value="Beta-gal/glucu_dom_sf"/>
</dbReference>
<dbReference type="Pfam" id="PF13385">
    <property type="entry name" value="Laminin_G_3"/>
    <property type="match status" value="1"/>
</dbReference>
<dbReference type="PANTHER" id="PTHR42732">
    <property type="entry name" value="BETA-GALACTOSIDASE"/>
    <property type="match status" value="1"/>
</dbReference>
<protein>
    <recommendedName>
        <fullName evidence="8">LamG-like jellyroll fold domain-containing protein</fullName>
    </recommendedName>
</protein>
<dbReference type="SUPFAM" id="SSF49303">
    <property type="entry name" value="beta-Galactosidase/glucuronidase domain"/>
    <property type="match status" value="1"/>
</dbReference>
<feature type="domain" description="LamG-like jellyroll fold" evidence="8">
    <location>
        <begin position="695"/>
        <end position="829"/>
    </location>
</feature>
<evidence type="ECO:0000256" key="1">
    <source>
        <dbReference type="ARBA" id="ARBA00007401"/>
    </source>
</evidence>
<dbReference type="Pfam" id="PF02837">
    <property type="entry name" value="Glyco_hydro_2_N"/>
    <property type="match status" value="1"/>
</dbReference>
<dbReference type="PROSITE" id="PS51318">
    <property type="entry name" value="TAT"/>
    <property type="match status" value="1"/>
</dbReference>
<feature type="region of interest" description="Disordered" evidence="6">
    <location>
        <begin position="43"/>
        <end position="64"/>
    </location>
</feature>
<dbReference type="EMBL" id="JAGINT010000002">
    <property type="protein sequence ID" value="MBP2354989.1"/>
    <property type="molecule type" value="Genomic_DNA"/>
</dbReference>
<dbReference type="InterPro" id="IPR006104">
    <property type="entry name" value="Glyco_hydro_2_N"/>
</dbReference>
<comment type="similarity">
    <text evidence="1">Belongs to the glycosyl hydrolase 2 family.</text>
</comment>
<evidence type="ECO:0000313" key="9">
    <source>
        <dbReference type="EMBL" id="MBP2354989.1"/>
    </source>
</evidence>
<keyword evidence="3" id="KW-0378">Hydrolase</keyword>
<dbReference type="InterPro" id="IPR006102">
    <property type="entry name" value="Ig-like_GH2"/>
</dbReference>
<dbReference type="InterPro" id="IPR051913">
    <property type="entry name" value="GH2_Domain-Containing"/>
</dbReference>
<evidence type="ECO:0000256" key="7">
    <source>
        <dbReference type="SAM" id="SignalP"/>
    </source>
</evidence>
<dbReference type="SUPFAM" id="SSF49785">
    <property type="entry name" value="Galactose-binding domain-like"/>
    <property type="match status" value="1"/>
</dbReference>
<dbReference type="SUPFAM" id="SSF49899">
    <property type="entry name" value="Concanavalin A-like lectins/glucanases"/>
    <property type="match status" value="1"/>
</dbReference>
<comment type="caution">
    <text evidence="9">The sequence shown here is derived from an EMBL/GenBank/DDBJ whole genome shotgun (WGS) entry which is preliminary data.</text>
</comment>
<evidence type="ECO:0000259" key="8">
    <source>
        <dbReference type="SMART" id="SM00560"/>
    </source>
</evidence>
<dbReference type="Gene3D" id="3.20.20.80">
    <property type="entry name" value="Glycosidases"/>
    <property type="match status" value="1"/>
</dbReference>
<dbReference type="InterPro" id="IPR008979">
    <property type="entry name" value="Galactose-bd-like_sf"/>
</dbReference>
<feature type="compositionally biased region" description="Polar residues" evidence="6">
    <location>
        <begin position="47"/>
        <end position="56"/>
    </location>
</feature>
<dbReference type="PANTHER" id="PTHR42732:SF2">
    <property type="entry name" value="BETA-MANNOSIDASE"/>
    <property type="match status" value="1"/>
</dbReference>
<dbReference type="RefSeq" id="WP_209697716.1">
    <property type="nucleotide sequence ID" value="NZ_BAAAVU010000015.1"/>
</dbReference>
<gene>
    <name evidence="9" type="ORF">JOF29_006099</name>
</gene>
<dbReference type="Gene3D" id="2.60.120.260">
    <property type="entry name" value="Galactose-binding domain-like"/>
    <property type="match status" value="1"/>
</dbReference>
<keyword evidence="5" id="KW-0326">Glycosidase</keyword>
<evidence type="ECO:0000256" key="5">
    <source>
        <dbReference type="ARBA" id="ARBA00023295"/>
    </source>
</evidence>
<feature type="signal peptide" evidence="7">
    <location>
        <begin position="1"/>
        <end position="31"/>
    </location>
</feature>
<dbReference type="Gene3D" id="2.60.120.200">
    <property type="match status" value="1"/>
</dbReference>
<dbReference type="SUPFAM" id="SSF51445">
    <property type="entry name" value="(Trans)glycosidases"/>
    <property type="match status" value="1"/>
</dbReference>
<dbReference type="Gene3D" id="2.60.40.10">
    <property type="entry name" value="Immunoglobulins"/>
    <property type="match status" value="1"/>
</dbReference>
<feature type="chain" id="PRO_5046191988" description="LamG-like jellyroll fold domain-containing protein" evidence="7">
    <location>
        <begin position="32"/>
        <end position="840"/>
    </location>
</feature>
<name>A0ABS4UTL5_9ACTN</name>
<dbReference type="InterPro" id="IPR013783">
    <property type="entry name" value="Ig-like_fold"/>
</dbReference>
<dbReference type="InterPro" id="IPR013320">
    <property type="entry name" value="ConA-like_dom_sf"/>
</dbReference>
<sequence>MAITRSRFLRVATALVTAFALASVAAPPGHASGVTTWSGATPPLPTPWTSQVSPTNALPDYPRPQLARPTAASPTWTNLNGLWQFAAWDGFSTIPFGRSLGGKVLVPYPIESVLSGVQKHYDYMLYRRTVDVPKSYTKDGRHVRLNFGAVTYDATVFVNGQQVARHLGGYDAFSADITSALTATGPQEIIVAVHSPVDSEHIPVGKQRLAPGPLGGVWFTASSGIWQTVWLEPVESTSIASFTATPDVDTGSFAVTATYNGDAGGARLSVDVFDGTKKVASGGGLAGAPMKLVVPNPHLWTPDDPHLYTFKARLKSDTVESYAGLRQISVENVGGKQRVTLNHKPTFLLGTLDQGFWPDGIYTAPTDAALKFDLQKTKDLGFNTIRKHIKIEPARWYYWADKLGLMVWQDIPSMTPESSGSLTTGEKANFRAEASRIVAQLRNVTSIIGWIPFNEGWGQWSVQAAADVGTQLKAQDPSRLMDERSGSNCCYTPGDPGGGDIIDWHVYPGPALPAPDAHRASMDGEHGSYNYSVEGHRWPGAPTDLWNSVDSNAALTDAYVANTAVLRDQGAPYGLSGSVYTEITDIEGEQPGLLTYDRAYEKVDEQRVRTVNQEVIAAATKAPPTPPEGTPGLKGVDAWTFDEGSGTSVADAVGTNPLSLTGGYQWAGGLAGGAIQFGGNGSAATAGPVLRTDERNYSVSAWVRFNQLGGGFQTVVGEDGEQNSAFFLQWSGADQRLAFAALGTRAVARDITVQPGRWYHLVGVRDLTASTLTIYVDGQQAGSTSVLGFGDKATGPLTVGRGRFGGGPVDFLNGSVDGVRVFDRALSAEEVAALFAQNGS</sequence>
<evidence type="ECO:0000256" key="3">
    <source>
        <dbReference type="ARBA" id="ARBA00022801"/>
    </source>
</evidence>
<reference evidence="9 10" key="1">
    <citation type="submission" date="2021-03" db="EMBL/GenBank/DDBJ databases">
        <title>Sequencing the genomes of 1000 actinobacteria strains.</title>
        <authorList>
            <person name="Klenk H.-P."/>
        </authorList>
    </citation>
    <scope>NUCLEOTIDE SEQUENCE [LARGE SCALE GENOMIC DNA]</scope>
    <source>
        <strain evidence="9 10">DSM 18824</strain>
    </source>
</reference>
<dbReference type="Proteomes" id="UP000755585">
    <property type="component" value="Unassembled WGS sequence"/>
</dbReference>
<evidence type="ECO:0000256" key="6">
    <source>
        <dbReference type="SAM" id="MobiDB-lite"/>
    </source>
</evidence>
<organism evidence="9 10">
    <name type="scientific">Kribbella aluminosa</name>
    <dbReference type="NCBI Taxonomy" id="416017"/>
    <lineage>
        <taxon>Bacteria</taxon>
        <taxon>Bacillati</taxon>
        <taxon>Actinomycetota</taxon>
        <taxon>Actinomycetes</taxon>
        <taxon>Propionibacteriales</taxon>
        <taxon>Kribbellaceae</taxon>
        <taxon>Kribbella</taxon>
    </lineage>
</organism>
<keyword evidence="10" id="KW-1185">Reference proteome</keyword>
<keyword evidence="2 7" id="KW-0732">Signal</keyword>
<dbReference type="InterPro" id="IPR006311">
    <property type="entry name" value="TAT_signal"/>
</dbReference>
<dbReference type="InterPro" id="IPR006558">
    <property type="entry name" value="LamG-like"/>
</dbReference>
<dbReference type="SMART" id="SM00560">
    <property type="entry name" value="LamGL"/>
    <property type="match status" value="1"/>
</dbReference>
<accession>A0ABS4UTL5</accession>
<dbReference type="InterPro" id="IPR017853">
    <property type="entry name" value="GH"/>
</dbReference>
<proteinExistence type="inferred from homology"/>